<evidence type="ECO:0000313" key="7">
    <source>
        <dbReference type="Proteomes" id="UP001642464"/>
    </source>
</evidence>
<dbReference type="Pfam" id="PF00501">
    <property type="entry name" value="AMP-binding"/>
    <property type="match status" value="1"/>
</dbReference>
<keyword evidence="3" id="KW-1133">Transmembrane helix</keyword>
<feature type="transmembrane region" description="Helical" evidence="3">
    <location>
        <begin position="1003"/>
        <end position="1024"/>
    </location>
</feature>
<dbReference type="PANTHER" id="PTHR43201:SF5">
    <property type="entry name" value="MEDIUM-CHAIN ACYL-COA LIGASE ACSF2, MITOCHONDRIAL"/>
    <property type="match status" value="1"/>
</dbReference>
<comment type="caution">
    <text evidence="6">The sequence shown here is derived from an EMBL/GenBank/DDBJ whole genome shotgun (WGS) entry which is preliminary data.</text>
</comment>
<evidence type="ECO:0000313" key="6">
    <source>
        <dbReference type="EMBL" id="CAK9033698.1"/>
    </source>
</evidence>
<dbReference type="InterPro" id="IPR042099">
    <property type="entry name" value="ANL_N_sf"/>
</dbReference>
<evidence type="ECO:0000256" key="3">
    <source>
        <dbReference type="SAM" id="Phobius"/>
    </source>
</evidence>
<feature type="transmembrane region" description="Helical" evidence="3">
    <location>
        <begin position="767"/>
        <end position="787"/>
    </location>
</feature>
<feature type="transmembrane region" description="Helical" evidence="3">
    <location>
        <begin position="1036"/>
        <end position="1059"/>
    </location>
</feature>
<keyword evidence="3" id="KW-0472">Membrane</keyword>
<keyword evidence="7" id="KW-1185">Reference proteome</keyword>
<keyword evidence="3" id="KW-0812">Transmembrane</keyword>
<feature type="signal peptide" evidence="4">
    <location>
        <begin position="1"/>
        <end position="16"/>
    </location>
</feature>
<feature type="transmembrane region" description="Helical" evidence="3">
    <location>
        <begin position="59"/>
        <end position="84"/>
    </location>
</feature>
<reference evidence="6 7" key="1">
    <citation type="submission" date="2024-02" db="EMBL/GenBank/DDBJ databases">
        <authorList>
            <person name="Chen Y."/>
            <person name="Shah S."/>
            <person name="Dougan E. K."/>
            <person name="Thang M."/>
            <person name="Chan C."/>
        </authorList>
    </citation>
    <scope>NUCLEOTIDE SEQUENCE [LARGE SCALE GENOMIC DNA]</scope>
</reference>
<feature type="transmembrane region" description="Helical" evidence="3">
    <location>
        <begin position="880"/>
        <end position="897"/>
    </location>
</feature>
<accession>A0ABP0L446</accession>
<keyword evidence="4" id="KW-0732">Signal</keyword>
<dbReference type="SUPFAM" id="SSF56801">
    <property type="entry name" value="Acetyl-CoA synthetase-like"/>
    <property type="match status" value="1"/>
</dbReference>
<dbReference type="PANTHER" id="PTHR43201">
    <property type="entry name" value="ACYL-COA SYNTHETASE"/>
    <property type="match status" value="1"/>
</dbReference>
<name>A0ABP0L446_9DINO</name>
<evidence type="ECO:0000256" key="2">
    <source>
        <dbReference type="ARBA" id="ARBA00022598"/>
    </source>
</evidence>
<evidence type="ECO:0000259" key="5">
    <source>
        <dbReference type="Pfam" id="PF00501"/>
    </source>
</evidence>
<feature type="chain" id="PRO_5045478344" description="AMP-dependent synthetase/ligase domain-containing protein" evidence="4">
    <location>
        <begin position="17"/>
        <end position="1084"/>
    </location>
</feature>
<dbReference type="Proteomes" id="UP001642464">
    <property type="component" value="Unassembled WGS sequence"/>
</dbReference>
<sequence>MPKLVGFFVLTCAVLAQEDFASPASGCSALQKATVLSLAAAEVDEAQETHRRPTISNTVMISLLLMLALLAFAPQAIHPVVFWIRGWLFTFRSMGEVEGLPASQRYCQDEVKKSFKNWLDVIPKTSDPLIREIGSRSPLTFNELHAFAQDKEVWLSRFGIGLRDRVCTMIPNGPEAAVCFLVFPLRCVFAPLNPAFTVSEIEFEFQDLPCHTVVVMSGEDNSATLQVAAGQKVQVLEMQRHPKVAGLFSLQLHKQSPISLERRLPNAEKQSGRDDIALVLHTSGTTKKPKIVPLTHENLTVGALCITSTLRRQREDVCLNLMPLYHIHGLSVNVLASAMSGSSVVCTPGYKGPDQPTQWLASGAASWYSAVPTMHQGIVEAGLSFDEFSATGAGIGLIRNCSAALVPVLADKMEQLFQCVVMPTYAMSESMPIASNPLPPHLRVLRSVGQAAGPQMVLRHDNNSEPKKGEEAEICVKGACVTKGYEMRAHMDQDPNIEAFTSDGWLRTGDKGYIDDHNYLCLSGRYKEIINRGGEKISPFEVENVCRQWPPIFDCIAFSCPHAQLGETVGLAAVLRDGEKMDSKKLEELRQFSAAKMSEKWLPQCILFMKDIPKGSTGKPARIGLAKRMKLEALDVNKSQVTSWDATSGLALPIEASSQKPIKTAVDSLGKARDANDAKMQELALLETMYGFAIIFVTFVHAFSETYEYSGGELSDYTAPFRPEQDTWQLGHLMAVNMKPVALFLLCYGYLESQHRNFVFGGFEREMFLLFILVFQELFFSLFIIFWEVLTARTAPSGYSGLAKLDLSAALSYDAIVLHNPEHQNLSWFILFIFIGRILLVLSHKIGVPGWMQILVFTAASALLPLTGQLEPRLSPGAMSTEYTLMLIGAYVAPALVKAFTAHWNSTSAFGHIIWRCLSLAYMIASVRPPIACRFSDASRSPCYETQLGMALCMPLAVVQQSLWVGAVAILLAPKVAFLEPLGRCSLGAYLFNRATFVFLRDYGVVIGGMTFLPSLTTFAKAFTGKSGAMGLTVGYLMFLLCACYATNLITGILCNSFASGAWRNAWAVARFVAKVAPISRRKV</sequence>
<feature type="transmembrane region" description="Helical" evidence="3">
    <location>
        <begin position="825"/>
        <end position="844"/>
    </location>
</feature>
<dbReference type="InterPro" id="IPR000873">
    <property type="entry name" value="AMP-dep_synth/lig_dom"/>
</dbReference>
<comment type="similarity">
    <text evidence="1">Belongs to the ATP-dependent AMP-binding enzyme family.</text>
</comment>
<dbReference type="Gene3D" id="3.40.50.12780">
    <property type="entry name" value="N-terminal domain of ligase-like"/>
    <property type="match status" value="1"/>
</dbReference>
<gene>
    <name evidence="6" type="ORF">SCF082_LOCUS20604</name>
</gene>
<proteinExistence type="inferred from homology"/>
<evidence type="ECO:0000256" key="1">
    <source>
        <dbReference type="ARBA" id="ARBA00006432"/>
    </source>
</evidence>
<dbReference type="Gene3D" id="3.30.300.30">
    <property type="match status" value="1"/>
</dbReference>
<protein>
    <recommendedName>
        <fullName evidence="5">AMP-dependent synthetase/ligase domain-containing protein</fullName>
    </recommendedName>
</protein>
<keyword evidence="2" id="KW-0436">Ligase</keyword>
<feature type="domain" description="AMP-dependent synthetase/ligase" evidence="5">
    <location>
        <begin position="136"/>
        <end position="485"/>
    </location>
</feature>
<organism evidence="6 7">
    <name type="scientific">Durusdinium trenchii</name>
    <dbReference type="NCBI Taxonomy" id="1381693"/>
    <lineage>
        <taxon>Eukaryota</taxon>
        <taxon>Sar</taxon>
        <taxon>Alveolata</taxon>
        <taxon>Dinophyceae</taxon>
        <taxon>Suessiales</taxon>
        <taxon>Symbiodiniaceae</taxon>
        <taxon>Durusdinium</taxon>
    </lineage>
</organism>
<evidence type="ECO:0000256" key="4">
    <source>
        <dbReference type="SAM" id="SignalP"/>
    </source>
</evidence>
<dbReference type="InterPro" id="IPR045851">
    <property type="entry name" value="AMP-bd_C_sf"/>
</dbReference>
<dbReference type="EMBL" id="CAXAMM010014424">
    <property type="protein sequence ID" value="CAK9033698.1"/>
    <property type="molecule type" value="Genomic_DNA"/>
</dbReference>